<sequence>MMDTAVFLAVLAAALLHAGWNSVIKVGLDRYSSVLLLALAQGALAVPIMPFVPLPSADAIPWIVAAALLHCGYQLFLVQAYTHADLSQAYPMARGTAPLIVTLVSAIWLGAAPTMRELAAILAISGGVLALSLERSGGKPMNRKGLFYALGTACFTASYTLLDGLGARVAGTASGYILWMMALNAVLMAVIAGTMRGRAAFARLPAAGLPGVAAGAMSLGSYWIAVWAFTQAPIALVASLRETSILFAILIAATVMREPVSHKRWAAAVFIALGVVVVRL</sequence>
<feature type="transmembrane region" description="Helical" evidence="6">
    <location>
        <begin position="100"/>
        <end position="133"/>
    </location>
</feature>
<feature type="transmembrane region" description="Helical" evidence="6">
    <location>
        <begin position="145"/>
        <end position="162"/>
    </location>
</feature>
<dbReference type="GO" id="GO:0005886">
    <property type="term" value="C:plasma membrane"/>
    <property type="evidence" value="ECO:0007669"/>
    <property type="project" value="UniProtKB-SubCell"/>
</dbReference>
<evidence type="ECO:0000256" key="1">
    <source>
        <dbReference type="ARBA" id="ARBA00004651"/>
    </source>
</evidence>
<dbReference type="AlphaFoldDB" id="A0A8B2NWG7"/>
<evidence type="ECO:0000256" key="6">
    <source>
        <dbReference type="SAM" id="Phobius"/>
    </source>
</evidence>
<comment type="caution">
    <text evidence="7">The sequence shown here is derived from an EMBL/GenBank/DDBJ whole genome shotgun (WGS) entry which is preliminary data.</text>
</comment>
<feature type="transmembrane region" description="Helical" evidence="6">
    <location>
        <begin position="234"/>
        <end position="255"/>
    </location>
</feature>
<dbReference type="InterPro" id="IPR037185">
    <property type="entry name" value="EmrE-like"/>
</dbReference>
<organism evidence="7 8">
    <name type="scientific">Acuticoccus sediminis</name>
    <dbReference type="NCBI Taxonomy" id="2184697"/>
    <lineage>
        <taxon>Bacteria</taxon>
        <taxon>Pseudomonadati</taxon>
        <taxon>Pseudomonadota</taxon>
        <taxon>Alphaproteobacteria</taxon>
        <taxon>Hyphomicrobiales</taxon>
        <taxon>Amorphaceae</taxon>
        <taxon>Acuticoccus</taxon>
    </lineage>
</organism>
<proteinExistence type="predicted"/>
<keyword evidence="8" id="KW-1185">Reference proteome</keyword>
<feature type="transmembrane region" description="Helical" evidence="6">
    <location>
        <begin position="174"/>
        <end position="195"/>
    </location>
</feature>
<dbReference type="SUPFAM" id="SSF103481">
    <property type="entry name" value="Multidrug resistance efflux transporter EmrE"/>
    <property type="match status" value="2"/>
</dbReference>
<evidence type="ECO:0000256" key="5">
    <source>
        <dbReference type="ARBA" id="ARBA00023136"/>
    </source>
</evidence>
<name>A0A8B2NWG7_9HYPH</name>
<feature type="transmembrane region" description="Helical" evidence="6">
    <location>
        <begin position="59"/>
        <end position="80"/>
    </location>
</feature>
<dbReference type="PANTHER" id="PTHR30561">
    <property type="entry name" value="SMR FAMILY PROTON-DEPENDENT DRUG EFFLUX TRANSPORTER SUGE"/>
    <property type="match status" value="1"/>
</dbReference>
<dbReference type="GO" id="GO:0022857">
    <property type="term" value="F:transmembrane transporter activity"/>
    <property type="evidence" value="ECO:0007669"/>
    <property type="project" value="InterPro"/>
</dbReference>
<dbReference type="EMBL" id="QHHQ01000001">
    <property type="protein sequence ID" value="RAI03713.1"/>
    <property type="molecule type" value="Genomic_DNA"/>
</dbReference>
<dbReference type="RefSeq" id="WP_111342653.1">
    <property type="nucleotide sequence ID" value="NZ_QHHQ01000001.1"/>
</dbReference>
<accession>A0A8B2NWG7</accession>
<keyword evidence="2" id="KW-1003">Cell membrane</keyword>
<dbReference type="Gene3D" id="1.10.3730.20">
    <property type="match status" value="1"/>
</dbReference>
<evidence type="ECO:0000256" key="4">
    <source>
        <dbReference type="ARBA" id="ARBA00022989"/>
    </source>
</evidence>
<comment type="subcellular location">
    <subcellularLocation>
        <location evidence="1">Cell membrane</location>
        <topology evidence="1">Multi-pass membrane protein</topology>
    </subcellularLocation>
</comment>
<gene>
    <name evidence="7" type="ORF">DLJ53_04310</name>
</gene>
<dbReference type="PANTHER" id="PTHR30561:SF9">
    <property type="entry name" value="4-AMINO-4-DEOXY-L-ARABINOSE-PHOSPHOUNDECAPRENOL FLIPPASE SUBUNIT ARNF-RELATED"/>
    <property type="match status" value="1"/>
</dbReference>
<evidence type="ECO:0000313" key="7">
    <source>
        <dbReference type="EMBL" id="RAI03713.1"/>
    </source>
</evidence>
<feature type="transmembrane region" description="Helical" evidence="6">
    <location>
        <begin position="31"/>
        <end position="52"/>
    </location>
</feature>
<evidence type="ECO:0000256" key="3">
    <source>
        <dbReference type="ARBA" id="ARBA00022692"/>
    </source>
</evidence>
<evidence type="ECO:0000313" key="8">
    <source>
        <dbReference type="Proteomes" id="UP000249590"/>
    </source>
</evidence>
<protein>
    <submittedName>
        <fullName evidence="7">EamA family transporter</fullName>
    </submittedName>
</protein>
<keyword evidence="4 6" id="KW-1133">Transmembrane helix</keyword>
<reference evidence="7 8" key="1">
    <citation type="submission" date="2018-05" db="EMBL/GenBank/DDBJ databases">
        <title>Acuticoccus sediminis sp. nov., isolated from deep-sea sediment of Indian Ocean.</title>
        <authorList>
            <person name="Liu X."/>
            <person name="Lai Q."/>
            <person name="Du Y."/>
            <person name="Sun F."/>
            <person name="Zhang X."/>
            <person name="Wang S."/>
            <person name="Shao Z."/>
        </authorList>
    </citation>
    <scope>NUCLEOTIDE SEQUENCE [LARGE SCALE GENOMIC DNA]</scope>
    <source>
        <strain evidence="7 8">PTG4-2</strain>
    </source>
</reference>
<evidence type="ECO:0000256" key="2">
    <source>
        <dbReference type="ARBA" id="ARBA00022475"/>
    </source>
</evidence>
<keyword evidence="3 6" id="KW-0812">Transmembrane</keyword>
<feature type="transmembrane region" description="Helical" evidence="6">
    <location>
        <begin position="207"/>
        <end position="228"/>
    </location>
</feature>
<dbReference type="OrthoDB" id="9783707at2"/>
<dbReference type="Proteomes" id="UP000249590">
    <property type="component" value="Unassembled WGS sequence"/>
</dbReference>
<dbReference type="InterPro" id="IPR000390">
    <property type="entry name" value="Small_drug/metabolite_transptr"/>
</dbReference>
<keyword evidence="5 6" id="KW-0472">Membrane</keyword>